<protein>
    <submittedName>
        <fullName evidence="1">Uncharacterized protein</fullName>
    </submittedName>
</protein>
<reference evidence="1 2" key="1">
    <citation type="submission" date="2009-01" db="EMBL/GenBank/DDBJ databases">
        <authorList>
            <person name="Fulton L."/>
            <person name="Clifton S."/>
            <person name="Fulton B."/>
            <person name="Xu J."/>
            <person name="Minx P."/>
            <person name="Pepin K.H."/>
            <person name="Johnson M."/>
            <person name="Bhonagiri V."/>
            <person name="Nash W.E."/>
            <person name="Mardis E.R."/>
            <person name="Wilson R.K."/>
        </authorList>
    </citation>
    <scope>NUCLEOTIDE SEQUENCE [LARGE SCALE GENOMIC DNA]</scope>
    <source>
        <strain evidence="1 2">DSM 15981</strain>
    </source>
</reference>
<name>C0CSU4_9FIRM</name>
<dbReference type="AlphaFoldDB" id="C0CSU4"/>
<accession>C0CSU4</accession>
<evidence type="ECO:0000313" key="1">
    <source>
        <dbReference type="EMBL" id="EEG57820.1"/>
    </source>
</evidence>
<gene>
    <name evidence="1" type="ORF">CLOSTASPAR_00038</name>
</gene>
<organism evidence="1 2">
    <name type="scientific">[Clostridium] asparagiforme DSM 15981</name>
    <dbReference type="NCBI Taxonomy" id="518636"/>
    <lineage>
        <taxon>Bacteria</taxon>
        <taxon>Bacillati</taxon>
        <taxon>Bacillota</taxon>
        <taxon>Clostridia</taxon>
        <taxon>Lachnospirales</taxon>
        <taxon>Lachnospiraceae</taxon>
        <taxon>Enterocloster</taxon>
    </lineage>
</organism>
<comment type="caution">
    <text evidence="1">The sequence shown here is derived from an EMBL/GenBank/DDBJ whole genome shotgun (WGS) entry which is preliminary data.</text>
</comment>
<dbReference type="EMBL" id="ACCJ01000005">
    <property type="protein sequence ID" value="EEG57820.1"/>
    <property type="molecule type" value="Genomic_DNA"/>
</dbReference>
<evidence type="ECO:0000313" key="2">
    <source>
        <dbReference type="Proteomes" id="UP000004756"/>
    </source>
</evidence>
<dbReference type="HOGENOM" id="CLU_3267783_0_0_9"/>
<sequence>MFYDANITATSYFLSVNFVSGQRLDKIPGGQRWLPARHEIP</sequence>
<proteinExistence type="predicted"/>
<reference evidence="1 2" key="2">
    <citation type="submission" date="2009-02" db="EMBL/GenBank/DDBJ databases">
        <title>Draft genome sequence of Clostridium asparagiforme (DSM 15981).</title>
        <authorList>
            <person name="Sudarsanam P."/>
            <person name="Ley R."/>
            <person name="Guruge J."/>
            <person name="Turnbaugh P.J."/>
            <person name="Mahowald M."/>
            <person name="Liep D."/>
            <person name="Gordon J."/>
        </authorList>
    </citation>
    <scope>NUCLEOTIDE SEQUENCE [LARGE SCALE GENOMIC DNA]</scope>
    <source>
        <strain evidence="1 2">DSM 15981</strain>
    </source>
</reference>
<keyword evidence="2" id="KW-1185">Reference proteome</keyword>
<dbReference type="Proteomes" id="UP000004756">
    <property type="component" value="Unassembled WGS sequence"/>
</dbReference>